<evidence type="ECO:0000313" key="6">
    <source>
        <dbReference type="EMBL" id="QIP36433.1"/>
    </source>
</evidence>
<evidence type="ECO:0000259" key="5">
    <source>
        <dbReference type="Pfam" id="PF00296"/>
    </source>
</evidence>
<protein>
    <submittedName>
        <fullName evidence="6">LLM class flavin-dependent oxidoreductase</fullName>
    </submittedName>
</protein>
<dbReference type="Pfam" id="PF00296">
    <property type="entry name" value="Bac_luciferase"/>
    <property type="match status" value="1"/>
</dbReference>
<sequence length="217" mass="24288">MKKKMHLFAYLKTGPTSLHPGGWRHPEATVQDIFSPSRYQSIAQTLEDACFDGCFFADLQGLYDVHGGSFESYIKYGGQISYLDPMTVLPIMAATTRHLGLGATLSTTLLPAYQIARSLLSLDLLSGGRVAWNIVTSATTLEAQNFGIDVLPDKNQRYDMADEVVEACMALWNSWDRDPFEMDKENGIFADPDKVHYANYRFHEEWIASRAVSECAC</sequence>
<name>A0A181CDY6_9PROT</name>
<keyword evidence="7" id="KW-1185">Reference proteome</keyword>
<evidence type="ECO:0000256" key="3">
    <source>
        <dbReference type="ARBA" id="ARBA00023002"/>
    </source>
</evidence>
<keyword evidence="3" id="KW-0560">Oxidoreductase</keyword>
<proteinExistence type="predicted"/>
<evidence type="ECO:0000313" key="7">
    <source>
        <dbReference type="Proteomes" id="UP000502533"/>
    </source>
</evidence>
<feature type="domain" description="Luciferase-like" evidence="5">
    <location>
        <begin position="24"/>
        <end position="174"/>
    </location>
</feature>
<reference evidence="6 7" key="1">
    <citation type="submission" date="2020-03" db="EMBL/GenBank/DDBJ databases">
        <title>Isolation of cellulose-producing strains, genome characterization and application of the synthesized cellulose films as an economical and sustainable material for piezoelectric sensor construction.</title>
        <authorList>
            <person name="Mangayil R.K."/>
        </authorList>
    </citation>
    <scope>NUCLEOTIDE SEQUENCE [LARGE SCALE GENOMIC DNA]</scope>
    <source>
        <strain evidence="6 7">ENS 9a1a</strain>
    </source>
</reference>
<accession>A0A181CDY6</accession>
<dbReference type="InterPro" id="IPR051260">
    <property type="entry name" value="Diverse_substr_monoxygenases"/>
</dbReference>
<organism evidence="6 7">
    <name type="scientific">Komagataeibacter rhaeticus</name>
    <dbReference type="NCBI Taxonomy" id="215221"/>
    <lineage>
        <taxon>Bacteria</taxon>
        <taxon>Pseudomonadati</taxon>
        <taxon>Pseudomonadota</taxon>
        <taxon>Alphaproteobacteria</taxon>
        <taxon>Acetobacterales</taxon>
        <taxon>Acetobacteraceae</taxon>
        <taxon>Komagataeibacter</taxon>
    </lineage>
</organism>
<dbReference type="Proteomes" id="UP000502533">
    <property type="component" value="Chromosome"/>
</dbReference>
<dbReference type="EMBL" id="CP050139">
    <property type="protein sequence ID" value="QIP36433.1"/>
    <property type="molecule type" value="Genomic_DNA"/>
</dbReference>
<dbReference type="InterPro" id="IPR036661">
    <property type="entry name" value="Luciferase-like_sf"/>
</dbReference>
<dbReference type="PANTHER" id="PTHR30011:SF16">
    <property type="entry name" value="C2H2 FINGER DOMAIN TRANSCRIPTION FACTOR (EUROFUNG)-RELATED"/>
    <property type="match status" value="1"/>
</dbReference>
<keyword evidence="2" id="KW-0288">FMN</keyword>
<dbReference type="InterPro" id="IPR011251">
    <property type="entry name" value="Luciferase-like_dom"/>
</dbReference>
<evidence type="ECO:0000256" key="2">
    <source>
        <dbReference type="ARBA" id="ARBA00022643"/>
    </source>
</evidence>
<keyword evidence="1" id="KW-0285">Flavoprotein</keyword>
<evidence type="ECO:0000256" key="1">
    <source>
        <dbReference type="ARBA" id="ARBA00022630"/>
    </source>
</evidence>
<dbReference type="AlphaFoldDB" id="A0A181CDY6"/>
<dbReference type="GO" id="GO:0016705">
    <property type="term" value="F:oxidoreductase activity, acting on paired donors, with incorporation or reduction of molecular oxygen"/>
    <property type="evidence" value="ECO:0007669"/>
    <property type="project" value="InterPro"/>
</dbReference>
<dbReference type="Gene3D" id="3.20.20.30">
    <property type="entry name" value="Luciferase-like domain"/>
    <property type="match status" value="1"/>
</dbReference>
<evidence type="ECO:0000256" key="4">
    <source>
        <dbReference type="ARBA" id="ARBA00023033"/>
    </source>
</evidence>
<keyword evidence="4" id="KW-0503">Monooxygenase</keyword>
<dbReference type="KEGG" id="kre:GWK63_13990"/>
<dbReference type="SUPFAM" id="SSF51679">
    <property type="entry name" value="Bacterial luciferase-like"/>
    <property type="match status" value="1"/>
</dbReference>
<dbReference type="PANTHER" id="PTHR30011">
    <property type="entry name" value="ALKANESULFONATE MONOOXYGENASE-RELATED"/>
    <property type="match status" value="1"/>
</dbReference>
<gene>
    <name evidence="6" type="ORF">GWK63_13990</name>
</gene>
<dbReference type="RefSeq" id="WP_007397442.1">
    <property type="nucleotide sequence ID" value="NZ_CP050139.1"/>
</dbReference>
<dbReference type="GeneID" id="85023278"/>
<dbReference type="GO" id="GO:0004497">
    <property type="term" value="F:monooxygenase activity"/>
    <property type="evidence" value="ECO:0007669"/>
    <property type="project" value="UniProtKB-KW"/>
</dbReference>